<organism evidence="2 3">
    <name type="scientific">Candidatus Doudnabacteria bacterium RIFCSPHIGHO2_01_FULL_43_23</name>
    <dbReference type="NCBI Taxonomy" id="1817822"/>
    <lineage>
        <taxon>Bacteria</taxon>
        <taxon>Candidatus Doudnaibacteriota</taxon>
    </lineage>
</organism>
<name>A0A1F5NVX2_9BACT</name>
<dbReference type="InterPro" id="IPR006674">
    <property type="entry name" value="HD_domain"/>
</dbReference>
<feature type="domain" description="HD" evidence="1">
    <location>
        <begin position="33"/>
        <end position="174"/>
    </location>
</feature>
<comment type="caution">
    <text evidence="2">The sequence shown here is derived from an EMBL/GenBank/DDBJ whole genome shotgun (WGS) entry which is preliminary data.</text>
</comment>
<evidence type="ECO:0000313" key="3">
    <source>
        <dbReference type="Proteomes" id="UP000177912"/>
    </source>
</evidence>
<dbReference type="STRING" id="1817822.A2826_02530"/>
<dbReference type="AlphaFoldDB" id="A0A1F5NVX2"/>
<gene>
    <name evidence="2" type="ORF">A2826_02530</name>
</gene>
<reference evidence="2 3" key="1">
    <citation type="journal article" date="2016" name="Nat. Commun.">
        <title>Thousands of microbial genomes shed light on interconnected biogeochemical processes in an aquifer system.</title>
        <authorList>
            <person name="Anantharaman K."/>
            <person name="Brown C.T."/>
            <person name="Hug L.A."/>
            <person name="Sharon I."/>
            <person name="Castelle C.J."/>
            <person name="Probst A.J."/>
            <person name="Thomas B.C."/>
            <person name="Singh A."/>
            <person name="Wilkins M.J."/>
            <person name="Karaoz U."/>
            <person name="Brodie E.L."/>
            <person name="Williams K.H."/>
            <person name="Hubbard S.S."/>
            <person name="Banfield J.F."/>
        </authorList>
    </citation>
    <scope>NUCLEOTIDE SEQUENCE [LARGE SCALE GENOMIC DNA]</scope>
</reference>
<evidence type="ECO:0000313" key="2">
    <source>
        <dbReference type="EMBL" id="OGE81826.1"/>
    </source>
</evidence>
<proteinExistence type="predicted"/>
<sequence length="206" mass="23664">MQHLTNLFKILEITRSMPQYGYAIAGVQKNELSDIAQHQYLVALFAWQLALNLNSLGANFNVQRVLELALTHDLGELFGSDISFYYARKNKKARTFAKKFEMENIKFMSKFFGKDKNYFQKLLGELHAEKSDESLLVKVADYIEATHYKYIIRKSRKDDVLLTAEAVSVHAKKIKNPLAREKLLSFTKQWAKDLPNGDTVDVVKGI</sequence>
<dbReference type="Gene3D" id="1.10.3210.10">
    <property type="entry name" value="Hypothetical protein af1432"/>
    <property type="match status" value="1"/>
</dbReference>
<accession>A0A1F5NVX2</accession>
<dbReference type="Pfam" id="PF13023">
    <property type="entry name" value="HD_3"/>
    <property type="match status" value="1"/>
</dbReference>
<dbReference type="EMBL" id="MFEI01000002">
    <property type="protein sequence ID" value="OGE81826.1"/>
    <property type="molecule type" value="Genomic_DNA"/>
</dbReference>
<protein>
    <recommendedName>
        <fullName evidence="1">HD domain-containing protein</fullName>
    </recommendedName>
</protein>
<evidence type="ECO:0000259" key="1">
    <source>
        <dbReference type="Pfam" id="PF13023"/>
    </source>
</evidence>
<dbReference type="SUPFAM" id="SSF109604">
    <property type="entry name" value="HD-domain/PDEase-like"/>
    <property type="match status" value="1"/>
</dbReference>
<dbReference type="Proteomes" id="UP000177912">
    <property type="component" value="Unassembled WGS sequence"/>
</dbReference>